<comment type="caution">
    <text evidence="2">The sequence shown here is derived from an EMBL/GenBank/DDBJ whole genome shotgun (WGS) entry which is preliminary data.</text>
</comment>
<dbReference type="EMBL" id="DSQF01000022">
    <property type="protein sequence ID" value="HGZ43984.1"/>
    <property type="molecule type" value="Genomic_DNA"/>
</dbReference>
<evidence type="ECO:0000259" key="1">
    <source>
        <dbReference type="Pfam" id="PF13349"/>
    </source>
</evidence>
<dbReference type="Gene3D" id="2.160.20.120">
    <property type="match status" value="1"/>
</dbReference>
<organism evidence="2">
    <name type="scientific">Eiseniibacteriota bacterium</name>
    <dbReference type="NCBI Taxonomy" id="2212470"/>
    <lineage>
        <taxon>Bacteria</taxon>
        <taxon>Candidatus Eiseniibacteriota</taxon>
    </lineage>
</organism>
<dbReference type="AlphaFoldDB" id="A0A832I5J2"/>
<feature type="domain" description="DUF4097" evidence="1">
    <location>
        <begin position="185"/>
        <end position="374"/>
    </location>
</feature>
<dbReference type="PANTHER" id="PTHR34094:SF1">
    <property type="entry name" value="PROTEIN FAM185A"/>
    <property type="match status" value="1"/>
</dbReference>
<gene>
    <name evidence="2" type="ORF">ENR23_11295</name>
</gene>
<protein>
    <recommendedName>
        <fullName evidence="1">DUF4097 domain-containing protein</fullName>
    </recommendedName>
</protein>
<proteinExistence type="predicted"/>
<name>A0A832I5J2_UNCEI</name>
<accession>A0A832I5J2</accession>
<sequence>MHHGVMAGRPAQRRALGGTILFLLALALAALGFAADAMLTTMLATAAEAPRRETLAGDRVALYTLAGAVRVEAGRGQMVEVEVTPGGRDAASLAVETGRIGERTTLRVVFPGRRIVYPGIGRGSTTQLRVRDDGTFGDGRGSDLFGVRTVRIASSGGGLEAHADLRVYVPPGKTVEVRVGAGRIDAAHVDGRLVLDTASGPVTASGTRGDLVVETGSGGVRVSDARGDVTVDTGSGAVEVSAVRGDRLLVDTGSGSVRGSDLEVGSLTVDTGSGGIDLSEVNARDVSLDTGSGPVNLDLVGQAERVAVDTGSGDVTLRLPRSLGAKVSIETGSGAIRTDLPFRTLRRSKDALRGEIGDGHANLRLETGSGDVHVAAAAVPAR</sequence>
<reference evidence="2" key="1">
    <citation type="journal article" date="2020" name="mSystems">
        <title>Genome- and Community-Level Interaction Insights into Carbon Utilization and Element Cycling Functions of Hydrothermarchaeota in Hydrothermal Sediment.</title>
        <authorList>
            <person name="Zhou Z."/>
            <person name="Liu Y."/>
            <person name="Xu W."/>
            <person name="Pan J."/>
            <person name="Luo Z.H."/>
            <person name="Li M."/>
        </authorList>
    </citation>
    <scope>NUCLEOTIDE SEQUENCE [LARGE SCALE GENOMIC DNA]</scope>
    <source>
        <strain evidence="2">SpSt-381</strain>
    </source>
</reference>
<dbReference type="PANTHER" id="PTHR34094">
    <property type="match status" value="1"/>
</dbReference>
<dbReference type="Pfam" id="PF13349">
    <property type="entry name" value="DUF4097"/>
    <property type="match status" value="1"/>
</dbReference>
<evidence type="ECO:0000313" key="2">
    <source>
        <dbReference type="EMBL" id="HGZ43984.1"/>
    </source>
</evidence>
<dbReference type="InterPro" id="IPR025164">
    <property type="entry name" value="Toastrack_DUF4097"/>
</dbReference>